<dbReference type="Pfam" id="PF14099">
    <property type="entry name" value="Polysacc_lyase"/>
    <property type="match status" value="1"/>
</dbReference>
<evidence type="ECO:0000256" key="3">
    <source>
        <dbReference type="SAM" id="SignalP"/>
    </source>
</evidence>
<feature type="domain" description="Alginate lyase" evidence="4">
    <location>
        <begin position="75"/>
        <end position="333"/>
    </location>
</feature>
<dbReference type="SUPFAM" id="SSF48230">
    <property type="entry name" value="Chondroitin AC/alginate lyase"/>
    <property type="match status" value="1"/>
</dbReference>
<accession>A0A5R8KCE7</accession>
<organism evidence="5 6">
    <name type="scientific">Phragmitibacter flavus</name>
    <dbReference type="NCBI Taxonomy" id="2576071"/>
    <lineage>
        <taxon>Bacteria</taxon>
        <taxon>Pseudomonadati</taxon>
        <taxon>Verrucomicrobiota</taxon>
        <taxon>Verrucomicrobiia</taxon>
        <taxon>Verrucomicrobiales</taxon>
        <taxon>Verrucomicrobiaceae</taxon>
        <taxon>Phragmitibacter</taxon>
    </lineage>
</organism>
<dbReference type="Proteomes" id="UP000306196">
    <property type="component" value="Unassembled WGS sequence"/>
</dbReference>
<keyword evidence="6" id="KW-1185">Reference proteome</keyword>
<gene>
    <name evidence="5" type="ORF">FEM03_14320</name>
</gene>
<dbReference type="InterPro" id="IPR025975">
    <property type="entry name" value="Polysacc_lyase"/>
</dbReference>
<keyword evidence="1 3" id="KW-0732">Signal</keyword>
<dbReference type="Pfam" id="PF05426">
    <property type="entry name" value="Alginate_lyase"/>
    <property type="match status" value="1"/>
</dbReference>
<dbReference type="GO" id="GO:0016829">
    <property type="term" value="F:lyase activity"/>
    <property type="evidence" value="ECO:0007669"/>
    <property type="project" value="UniProtKB-KW"/>
</dbReference>
<feature type="chain" id="PRO_5024374575" description="Alginate lyase domain-containing protein" evidence="3">
    <location>
        <begin position="23"/>
        <end position="672"/>
    </location>
</feature>
<reference evidence="5 6" key="1">
    <citation type="submission" date="2019-05" db="EMBL/GenBank/DDBJ databases">
        <title>Verrucobacter flavum gen. nov., sp. nov. a new member of the family Verrucomicrobiaceae.</title>
        <authorList>
            <person name="Szuroczki S."/>
            <person name="Abbaszade G."/>
            <person name="Szabo A."/>
            <person name="Felfoldi T."/>
            <person name="Schumann P."/>
            <person name="Boka K."/>
            <person name="Keki Z."/>
            <person name="Toumi M."/>
            <person name="Toth E."/>
        </authorList>
    </citation>
    <scope>NUCLEOTIDE SEQUENCE [LARGE SCALE GENOMIC DNA]</scope>
    <source>
        <strain evidence="5 6">MG-N-17</strain>
    </source>
</reference>
<protein>
    <recommendedName>
        <fullName evidence="4">Alginate lyase domain-containing protein</fullName>
    </recommendedName>
</protein>
<dbReference type="RefSeq" id="WP_138086962.1">
    <property type="nucleotide sequence ID" value="NZ_VAUV01000010.1"/>
</dbReference>
<evidence type="ECO:0000259" key="4">
    <source>
        <dbReference type="Pfam" id="PF05426"/>
    </source>
</evidence>
<sequence>MVRQSALLVCLHLVFLPIGVNGQEAASGAKMVVQQDRERILTAAEAVLAKMPFSITFDRSPLSEGGPDEFFSMSDHYWPDPAKADGKPYIMRDGQSNPGNFNQHRETLMAMRDATSVLAAAYWLTKDERYAAKAVEMLKVFFLDEGTRMHPSLDHAQAIIGKPTPDRGTGLIDTLHLVEVPLSVLTLRNSKAMKVEVFDGLRQWFADYTSWLVSSSKGKNEAKAINNHAVAYWLQVASFATLTENEALLVECRRQFKEVFIGVQMAVDGGFPLELGRTKPYAYSIFQLDNMTALCQLLSSSSDNLWTFTTSDGKCMRRAMAFLYPFLADKSSWPLKPDVHAWEGWPVRQSALLFGGIAFHEDKYLRLWRSLNADPEAFEIRRNNAITQPFLWTALFDHSTATAAPKKLRAKDVFEPNQRIMFADIFKGLPFERWNISEDDRYSLPVASSERIQVVDAPGPCEDGKAVKFVVRRAPNSFRSEISLPHEEGFQERWYAAKIFIPEDWVFDPLKAQDIVLQWHGIPGNWKPTHPNLAISISNDRWYIRQSFGSPQEGVSRNSERLEESVQRGQWVSWIIHAKWHPGAEGLLQIWKDGKLVFNQAGPNVYGTIGVEYTPYFKTGIYRPEWHVNTERKLENFRTEVAESKIKTVFVSDVKVGSERARLEDFIGNASK</sequence>
<dbReference type="EMBL" id="VAUV01000010">
    <property type="protein sequence ID" value="TLD69907.1"/>
    <property type="molecule type" value="Genomic_DNA"/>
</dbReference>
<keyword evidence="2" id="KW-0456">Lyase</keyword>
<evidence type="ECO:0000313" key="6">
    <source>
        <dbReference type="Proteomes" id="UP000306196"/>
    </source>
</evidence>
<evidence type="ECO:0000256" key="1">
    <source>
        <dbReference type="ARBA" id="ARBA00022729"/>
    </source>
</evidence>
<proteinExistence type="predicted"/>
<dbReference type="AlphaFoldDB" id="A0A5R8KCE7"/>
<dbReference type="Gene3D" id="2.60.120.200">
    <property type="match status" value="1"/>
</dbReference>
<dbReference type="OrthoDB" id="428577at2"/>
<evidence type="ECO:0000313" key="5">
    <source>
        <dbReference type="EMBL" id="TLD69907.1"/>
    </source>
</evidence>
<feature type="signal peptide" evidence="3">
    <location>
        <begin position="1"/>
        <end position="22"/>
    </location>
</feature>
<evidence type="ECO:0000256" key="2">
    <source>
        <dbReference type="ARBA" id="ARBA00023239"/>
    </source>
</evidence>
<name>A0A5R8KCE7_9BACT</name>
<dbReference type="GO" id="GO:0042597">
    <property type="term" value="C:periplasmic space"/>
    <property type="evidence" value="ECO:0007669"/>
    <property type="project" value="InterPro"/>
</dbReference>
<dbReference type="Gene3D" id="1.50.10.100">
    <property type="entry name" value="Chondroitin AC/alginate lyase"/>
    <property type="match status" value="1"/>
</dbReference>
<dbReference type="InterPro" id="IPR008929">
    <property type="entry name" value="Chondroitin_lyas"/>
</dbReference>
<comment type="caution">
    <text evidence="5">The sequence shown here is derived from an EMBL/GenBank/DDBJ whole genome shotgun (WGS) entry which is preliminary data.</text>
</comment>
<dbReference type="InterPro" id="IPR008397">
    <property type="entry name" value="Alginate_lyase_dom"/>
</dbReference>